<accession>A0A8J3U8L8</accession>
<dbReference type="Pfam" id="PF13489">
    <property type="entry name" value="Methyltransf_23"/>
    <property type="match status" value="1"/>
</dbReference>
<dbReference type="SUPFAM" id="SSF53335">
    <property type="entry name" value="S-adenosyl-L-methionine-dependent methyltransferases"/>
    <property type="match status" value="1"/>
</dbReference>
<dbReference type="GO" id="GO:0032259">
    <property type="term" value="P:methylation"/>
    <property type="evidence" value="ECO:0007669"/>
    <property type="project" value="UniProtKB-KW"/>
</dbReference>
<keyword evidence="1" id="KW-0808">Transferase</keyword>
<dbReference type="CDD" id="cd02440">
    <property type="entry name" value="AdoMet_MTases"/>
    <property type="match status" value="1"/>
</dbReference>
<dbReference type="AlphaFoldDB" id="A0A8J3U8L8"/>
<dbReference type="Proteomes" id="UP000622547">
    <property type="component" value="Unassembled WGS sequence"/>
</dbReference>
<keyword evidence="1" id="KW-0489">Methyltransferase</keyword>
<dbReference type="GO" id="GO:0008168">
    <property type="term" value="F:methyltransferase activity"/>
    <property type="evidence" value="ECO:0007669"/>
    <property type="project" value="UniProtKB-KW"/>
</dbReference>
<protein>
    <submittedName>
        <fullName evidence="1">Methyltransferase</fullName>
    </submittedName>
</protein>
<gene>
    <name evidence="1" type="ORF">Pph01_50790</name>
</gene>
<keyword evidence="2" id="KW-1185">Reference proteome</keyword>
<dbReference type="InterPro" id="IPR029063">
    <property type="entry name" value="SAM-dependent_MTases_sf"/>
</dbReference>
<dbReference type="EMBL" id="BOOP01000023">
    <property type="protein sequence ID" value="GII40076.1"/>
    <property type="molecule type" value="Genomic_DNA"/>
</dbReference>
<dbReference type="RefSeq" id="WP_239116997.1">
    <property type="nucleotide sequence ID" value="NZ_BAABHI010000001.1"/>
</dbReference>
<sequence>MRLLDGESLERSAVVANRTMNRERGLVGSGGYGRALGLDVLDFLRTRSSTRSSTRLSTRPVVRWLDLCCGEARALLEASHVLGDDAEIVGVDLVDFFAGPSRPPRLRLITASITTWEPDEPFDLITCVHGLHYVGDKLGVLSRIPGWLADDGMFVGDFDTRCIRLEDGSQAGRRLTAALRASGFAYDSRHHRITRRRGGGDLPGLPYQYLGSDDAAGPNYTGQPAVDSYYSYLG</sequence>
<comment type="caution">
    <text evidence="1">The sequence shown here is derived from an EMBL/GenBank/DDBJ whole genome shotgun (WGS) entry which is preliminary data.</text>
</comment>
<evidence type="ECO:0000313" key="2">
    <source>
        <dbReference type="Proteomes" id="UP000622547"/>
    </source>
</evidence>
<dbReference type="Gene3D" id="3.40.50.150">
    <property type="entry name" value="Vaccinia Virus protein VP39"/>
    <property type="match status" value="1"/>
</dbReference>
<proteinExistence type="predicted"/>
<reference evidence="1 2" key="1">
    <citation type="submission" date="2021-01" db="EMBL/GenBank/DDBJ databases">
        <title>Whole genome shotgun sequence of Planotetraspora phitsanulokensis NBRC 104273.</title>
        <authorList>
            <person name="Komaki H."/>
            <person name="Tamura T."/>
        </authorList>
    </citation>
    <scope>NUCLEOTIDE SEQUENCE [LARGE SCALE GENOMIC DNA]</scope>
    <source>
        <strain evidence="1 2">NBRC 104273</strain>
    </source>
</reference>
<organism evidence="1 2">
    <name type="scientific">Planotetraspora phitsanulokensis</name>
    <dbReference type="NCBI Taxonomy" id="575192"/>
    <lineage>
        <taxon>Bacteria</taxon>
        <taxon>Bacillati</taxon>
        <taxon>Actinomycetota</taxon>
        <taxon>Actinomycetes</taxon>
        <taxon>Streptosporangiales</taxon>
        <taxon>Streptosporangiaceae</taxon>
        <taxon>Planotetraspora</taxon>
    </lineage>
</organism>
<name>A0A8J3U8L8_9ACTN</name>
<evidence type="ECO:0000313" key="1">
    <source>
        <dbReference type="EMBL" id="GII40076.1"/>
    </source>
</evidence>